<keyword evidence="4" id="KW-1003">Cell membrane</keyword>
<dbReference type="InterPro" id="IPR003594">
    <property type="entry name" value="HATPase_dom"/>
</dbReference>
<dbReference type="InterPro" id="IPR013656">
    <property type="entry name" value="PAS_4"/>
</dbReference>
<evidence type="ECO:0000259" key="18">
    <source>
        <dbReference type="PROSITE" id="PS50112"/>
    </source>
</evidence>
<feature type="transmembrane region" description="Helical" evidence="15">
    <location>
        <begin position="74"/>
        <end position="96"/>
    </location>
</feature>
<dbReference type="PANTHER" id="PTHR43065:SF42">
    <property type="entry name" value="TWO-COMPONENT SENSOR PPRA"/>
    <property type="match status" value="1"/>
</dbReference>
<evidence type="ECO:0000259" key="20">
    <source>
        <dbReference type="PROSITE" id="PS50839"/>
    </source>
</evidence>
<dbReference type="SUPFAM" id="SSF55785">
    <property type="entry name" value="PYP-like sensor domain (PAS domain)"/>
    <property type="match status" value="4"/>
</dbReference>
<dbReference type="Pfam" id="PF08447">
    <property type="entry name" value="PAS_3"/>
    <property type="match status" value="1"/>
</dbReference>
<dbReference type="Gene3D" id="3.30.450.350">
    <property type="entry name" value="CHASE domain"/>
    <property type="match status" value="1"/>
</dbReference>
<dbReference type="InterPro" id="IPR000700">
    <property type="entry name" value="PAS-assoc_C"/>
</dbReference>
<dbReference type="RefSeq" id="WP_138238861.1">
    <property type="nucleotide sequence ID" value="NZ_VBRY01000004.1"/>
</dbReference>
<dbReference type="InterPro" id="IPR000014">
    <property type="entry name" value="PAS"/>
</dbReference>
<dbReference type="InterPro" id="IPR036890">
    <property type="entry name" value="HATPase_C_sf"/>
</dbReference>
<dbReference type="SMART" id="SM00091">
    <property type="entry name" value="PAS"/>
    <property type="match status" value="4"/>
</dbReference>
<dbReference type="InterPro" id="IPR013655">
    <property type="entry name" value="PAS_fold_3"/>
</dbReference>
<dbReference type="InterPro" id="IPR042240">
    <property type="entry name" value="CHASE_sf"/>
</dbReference>
<dbReference type="InterPro" id="IPR003661">
    <property type="entry name" value="HisK_dim/P_dom"/>
</dbReference>
<dbReference type="CDD" id="cd00082">
    <property type="entry name" value="HisKA"/>
    <property type="match status" value="1"/>
</dbReference>
<evidence type="ECO:0000256" key="1">
    <source>
        <dbReference type="ARBA" id="ARBA00000085"/>
    </source>
</evidence>
<comment type="subcellular location">
    <subcellularLocation>
        <location evidence="2">Cell membrane</location>
        <topology evidence="2">Multi-pass membrane protein</topology>
    </subcellularLocation>
</comment>
<dbReference type="SMART" id="SM00086">
    <property type="entry name" value="PAC"/>
    <property type="match status" value="3"/>
</dbReference>
<evidence type="ECO:0000256" key="10">
    <source>
        <dbReference type="ARBA" id="ARBA00022840"/>
    </source>
</evidence>
<reference evidence="21 22" key="1">
    <citation type="journal article" date="2019" name="Appl. Environ. Microbiol.">
        <title>Environmental Evidence and Genomic Insight of Iron-oxidizing Bacteria Preference Towards More Corrosion Resistant Stainless Steel at Higher Salinities.</title>
        <authorList>
            <person name="Garrison C.E."/>
            <person name="Price K.A."/>
            <person name="Field E.K."/>
        </authorList>
    </citation>
    <scope>NUCLEOTIDE SEQUENCE [LARGE SCALE GENOMIC DNA]</scope>
    <source>
        <strain evidence="21 22">P3</strain>
    </source>
</reference>
<dbReference type="CDD" id="cd00130">
    <property type="entry name" value="PAS"/>
    <property type="match status" value="2"/>
</dbReference>
<comment type="catalytic activity">
    <reaction evidence="1">
        <text>ATP + protein L-histidine = ADP + protein N-phospho-L-histidine.</text>
        <dbReference type="EC" id="2.7.13.3"/>
    </reaction>
</comment>
<keyword evidence="13 15" id="KW-0472">Membrane</keyword>
<dbReference type="InterPro" id="IPR036097">
    <property type="entry name" value="HisK_dim/P_sf"/>
</dbReference>
<dbReference type="InterPro" id="IPR013767">
    <property type="entry name" value="PAS_fold"/>
</dbReference>
<dbReference type="PROSITE" id="PS50112">
    <property type="entry name" value="PAS"/>
    <property type="match status" value="2"/>
</dbReference>
<dbReference type="InterPro" id="IPR011006">
    <property type="entry name" value="CheY-like_superfamily"/>
</dbReference>
<evidence type="ECO:0000256" key="4">
    <source>
        <dbReference type="ARBA" id="ARBA00022475"/>
    </source>
</evidence>
<dbReference type="PROSITE" id="PS50110">
    <property type="entry name" value="RESPONSE_REGULATORY"/>
    <property type="match status" value="1"/>
</dbReference>
<dbReference type="GO" id="GO:0006355">
    <property type="term" value="P:regulation of DNA-templated transcription"/>
    <property type="evidence" value="ECO:0007669"/>
    <property type="project" value="InterPro"/>
</dbReference>
<dbReference type="NCBIfam" id="TIGR00229">
    <property type="entry name" value="sensory_box"/>
    <property type="match status" value="3"/>
</dbReference>
<dbReference type="Pfam" id="PF02518">
    <property type="entry name" value="HATPase_c"/>
    <property type="match status" value="1"/>
</dbReference>
<dbReference type="Pfam" id="PF00072">
    <property type="entry name" value="Response_reg"/>
    <property type="match status" value="1"/>
</dbReference>
<dbReference type="Gene3D" id="3.30.450.20">
    <property type="entry name" value="PAS domain"/>
    <property type="match status" value="4"/>
</dbReference>
<feature type="domain" description="PAS" evidence="18">
    <location>
        <begin position="891"/>
        <end position="937"/>
    </location>
</feature>
<feature type="transmembrane region" description="Helical" evidence="15">
    <location>
        <begin position="116"/>
        <end position="138"/>
    </location>
</feature>
<keyword evidence="5 14" id="KW-0597">Phosphoprotein</keyword>
<dbReference type="SMART" id="SM00387">
    <property type="entry name" value="HATPase_c"/>
    <property type="match status" value="1"/>
</dbReference>
<keyword evidence="12" id="KW-0902">Two-component regulatory system</keyword>
<evidence type="ECO:0000256" key="15">
    <source>
        <dbReference type="SAM" id="Phobius"/>
    </source>
</evidence>
<dbReference type="PROSITE" id="PS50109">
    <property type="entry name" value="HIS_KIN"/>
    <property type="match status" value="1"/>
</dbReference>
<feature type="domain" description="PAS" evidence="18">
    <location>
        <begin position="511"/>
        <end position="582"/>
    </location>
</feature>
<dbReference type="Proteomes" id="UP000306585">
    <property type="component" value="Unassembled WGS sequence"/>
</dbReference>
<feature type="domain" description="Response regulatory" evidence="17">
    <location>
        <begin position="1275"/>
        <end position="1391"/>
    </location>
</feature>
<keyword evidence="22" id="KW-1185">Reference proteome</keyword>
<dbReference type="SUPFAM" id="SSF47384">
    <property type="entry name" value="Homodimeric domain of signal transducing histidine kinase"/>
    <property type="match status" value="1"/>
</dbReference>
<dbReference type="InterPro" id="IPR006189">
    <property type="entry name" value="CHASE_dom"/>
</dbReference>
<evidence type="ECO:0000256" key="13">
    <source>
        <dbReference type="ARBA" id="ARBA00023136"/>
    </source>
</evidence>
<dbReference type="SUPFAM" id="SSF55874">
    <property type="entry name" value="ATPase domain of HSP90 chaperone/DNA topoisomerase II/histidine kinase"/>
    <property type="match status" value="1"/>
</dbReference>
<keyword evidence="6" id="KW-0808">Transferase</keyword>
<dbReference type="InterPro" id="IPR035965">
    <property type="entry name" value="PAS-like_dom_sf"/>
</dbReference>
<feature type="transmembrane region" description="Helical" evidence="15">
    <location>
        <begin position="150"/>
        <end position="171"/>
    </location>
</feature>
<evidence type="ECO:0000256" key="2">
    <source>
        <dbReference type="ARBA" id="ARBA00004651"/>
    </source>
</evidence>
<evidence type="ECO:0000256" key="6">
    <source>
        <dbReference type="ARBA" id="ARBA00022679"/>
    </source>
</evidence>
<feature type="modified residue" description="4-aspartylphosphate" evidence="14">
    <location>
        <position position="1326"/>
    </location>
</feature>
<feature type="domain" description="CHASE" evidence="20">
    <location>
        <begin position="249"/>
        <end position="383"/>
    </location>
</feature>
<evidence type="ECO:0000313" key="21">
    <source>
        <dbReference type="EMBL" id="TLS67964.1"/>
    </source>
</evidence>
<feature type="domain" description="Histidine kinase" evidence="16">
    <location>
        <begin position="1029"/>
        <end position="1254"/>
    </location>
</feature>
<evidence type="ECO:0000256" key="8">
    <source>
        <dbReference type="ARBA" id="ARBA00022741"/>
    </source>
</evidence>
<evidence type="ECO:0000259" key="19">
    <source>
        <dbReference type="PROSITE" id="PS50113"/>
    </source>
</evidence>
<dbReference type="SMART" id="SM01079">
    <property type="entry name" value="CHASE"/>
    <property type="match status" value="1"/>
</dbReference>
<dbReference type="Gene3D" id="3.30.565.10">
    <property type="entry name" value="Histidine kinase-like ATPase, C-terminal domain"/>
    <property type="match status" value="1"/>
</dbReference>
<dbReference type="InterPro" id="IPR005467">
    <property type="entry name" value="His_kinase_dom"/>
</dbReference>
<dbReference type="SMART" id="SM00448">
    <property type="entry name" value="REC"/>
    <property type="match status" value="1"/>
</dbReference>
<feature type="transmembrane region" description="Helical" evidence="15">
    <location>
        <begin position="37"/>
        <end position="62"/>
    </location>
</feature>
<dbReference type="PROSITE" id="PS50839">
    <property type="entry name" value="CHASE"/>
    <property type="match status" value="1"/>
</dbReference>
<evidence type="ECO:0000256" key="7">
    <source>
        <dbReference type="ARBA" id="ARBA00022692"/>
    </source>
</evidence>
<dbReference type="Pfam" id="PF05231">
    <property type="entry name" value="MASE1"/>
    <property type="match status" value="1"/>
</dbReference>
<keyword evidence="9" id="KW-0418">Kinase</keyword>
<dbReference type="InterPro" id="IPR001610">
    <property type="entry name" value="PAC"/>
</dbReference>
<feature type="transmembrane region" description="Helical" evidence="15">
    <location>
        <begin position="470"/>
        <end position="493"/>
    </location>
</feature>
<dbReference type="Gene3D" id="1.10.287.130">
    <property type="match status" value="1"/>
</dbReference>
<dbReference type="EC" id="2.7.13.3" evidence="3"/>
<dbReference type="Gene3D" id="3.40.50.2300">
    <property type="match status" value="1"/>
</dbReference>
<keyword evidence="7 15" id="KW-0812">Transmembrane</keyword>
<accession>A0A5R9GYB6</accession>
<comment type="caution">
    <text evidence="21">The sequence shown here is derived from an EMBL/GenBank/DDBJ whole genome shotgun (WGS) entry which is preliminary data.</text>
</comment>
<dbReference type="PRINTS" id="PR00344">
    <property type="entry name" value="BCTRLSENSOR"/>
</dbReference>
<dbReference type="InterPro" id="IPR001789">
    <property type="entry name" value="Sig_transdc_resp-reg_receiver"/>
</dbReference>
<keyword evidence="11 15" id="KW-1133">Transmembrane helix</keyword>
<keyword evidence="8" id="KW-0547">Nucleotide-binding</keyword>
<keyword evidence="10" id="KW-0067">ATP-binding</keyword>
<feature type="domain" description="PAC" evidence="19">
    <location>
        <begin position="714"/>
        <end position="765"/>
    </location>
</feature>
<feature type="transmembrane region" description="Helical" evidence="15">
    <location>
        <begin position="183"/>
        <end position="202"/>
    </location>
</feature>
<evidence type="ECO:0000256" key="11">
    <source>
        <dbReference type="ARBA" id="ARBA00022989"/>
    </source>
</evidence>
<evidence type="ECO:0000259" key="17">
    <source>
        <dbReference type="PROSITE" id="PS50110"/>
    </source>
</evidence>
<evidence type="ECO:0000259" key="16">
    <source>
        <dbReference type="PROSITE" id="PS50109"/>
    </source>
</evidence>
<dbReference type="Pfam" id="PF03924">
    <property type="entry name" value="CHASE"/>
    <property type="match status" value="1"/>
</dbReference>
<dbReference type="PANTHER" id="PTHR43065">
    <property type="entry name" value="SENSOR HISTIDINE KINASE"/>
    <property type="match status" value="1"/>
</dbReference>
<dbReference type="PROSITE" id="PS50113">
    <property type="entry name" value="PAC"/>
    <property type="match status" value="2"/>
</dbReference>
<evidence type="ECO:0000256" key="5">
    <source>
        <dbReference type="ARBA" id="ARBA00022553"/>
    </source>
</evidence>
<dbReference type="GO" id="GO:0005524">
    <property type="term" value="F:ATP binding"/>
    <property type="evidence" value="ECO:0007669"/>
    <property type="project" value="UniProtKB-KW"/>
</dbReference>
<gene>
    <name evidence="21" type="ORF">FEF65_05845</name>
</gene>
<dbReference type="GO" id="GO:0005886">
    <property type="term" value="C:plasma membrane"/>
    <property type="evidence" value="ECO:0007669"/>
    <property type="project" value="UniProtKB-SubCell"/>
</dbReference>
<dbReference type="GO" id="GO:0000155">
    <property type="term" value="F:phosphorelay sensor kinase activity"/>
    <property type="evidence" value="ECO:0007669"/>
    <property type="project" value="InterPro"/>
</dbReference>
<evidence type="ECO:0000256" key="12">
    <source>
        <dbReference type="ARBA" id="ARBA00023012"/>
    </source>
</evidence>
<evidence type="ECO:0000256" key="9">
    <source>
        <dbReference type="ARBA" id="ARBA00022777"/>
    </source>
</evidence>
<evidence type="ECO:0000313" key="22">
    <source>
        <dbReference type="Proteomes" id="UP000306585"/>
    </source>
</evidence>
<dbReference type="Pfam" id="PF13188">
    <property type="entry name" value="PAS_8"/>
    <property type="match status" value="1"/>
</dbReference>
<feature type="domain" description="PAC" evidence="19">
    <location>
        <begin position="962"/>
        <end position="1016"/>
    </location>
</feature>
<dbReference type="SUPFAM" id="SSF52172">
    <property type="entry name" value="CheY-like"/>
    <property type="match status" value="1"/>
</dbReference>
<dbReference type="InterPro" id="IPR004358">
    <property type="entry name" value="Sig_transdc_His_kin-like_C"/>
</dbReference>
<evidence type="ECO:0000256" key="3">
    <source>
        <dbReference type="ARBA" id="ARBA00012438"/>
    </source>
</evidence>
<dbReference type="InterPro" id="IPR007895">
    <property type="entry name" value="MASE1"/>
</dbReference>
<sequence length="1393" mass="155271">MMHVWLVAVYVVTGKLALLLALPPGYASPIFPAAGIAIAAAFIAGRKVLPAIFIGSLLLNLWISYSTSPRPGVLSFEIAFMIALASMLQAGIAGRALRHLIGYPTPLSQGSDISRFLLLSPVLCLTSATLSVSALWLLGVVDHEGIVEMFASWWIGDALGLVIAFPLVMIVAGEPRKQWRSRIFTVALPMLVVLVLFVAIYFKANQWEHTDSLAQFRQQSSQLADQIRSSFNGQESLVEQVASLFLLDQRAPVTREQFRLFVDKSLQRFSMIQAISWEYRVEESNRAHFEALQSAEIANFEIRERDAAGHLQRAGARPSYFPVTYIEPVEGNRAAIGFDLMSNPSRAEALNKSIQLGVAITSAPLHLVQEKQQQEGVLLLMAVPKDHPIGAVSSVLRMGDFMDALLPQSQPLLFARLIDLDAQKVVYDHFSSNHMTPSFVEKFEFGARHYQLETVPTPLYLQQHRGWQSWGILGGGALAVGLMGALLLLGTGYTSRMQEEVTNRTNQLRERELYLRTIVENEPECIAVIDASGSLIQVNPAGLGYLQADLLEQVQGLAVLPFIAPEFRQPFQQLHERVLAGESMQMVCEVVGLQGRHLWMEVHAVPMQRQGEVIHLEVMRDITLRKQLEEVKEESLSQLQKVASSVPGMVYQFLLRPDGSSCLPFASEAIRDIFRVTPEEVRTDASAVFATLHPDDYDDALASIHHSAATLLPWYHEWRIRFPDGTVNWLYGNAIPEKQQDGSVLWYGFISNIDTRKQAEQALKDSEATFRAMAETLPLAIYVSTGLEQRCEYINHTFIEWFGYSMEEVPTVAEWWPIAYPDPKYRQQLEAEWQRRVARAIEEGSEIEAMETVVSCRDGSKKTILWGFVALGDKNYAFGLDLTERKQSEASYRKLAQVVEQAGEAIMITDIDGVIEYVNPAFTQLTGYHADAVIGKTPRILNSGKYAPDFYEEIWQTVTAGHIWQGKVIDRKEDGTFYPAMETISPIRNEQGEITNYIGLQLDLSENEALESRFYQAQKMEALGTLVGGIAHEFNNVLAGITGNLYLARKQVANADVVLKKLDSIETLAFSSAYLIKNLLSFARKGIIQKTSFDLPVFIRETLKVHRVSLPENVTLTMEIDPIAMVVEWDATLLQQVVLNLVNNARDAVDGLSHPIIIVTLKRFLADSAFLHRHPELHASEYACLSVTDNGTGIDADHLPHIFEPFYTSKEVGKGTGLGLSMVTGAVQTHHGAIEVESVPGAGTTFRLYLPLLPEEKNSDRLQRVVDGESGCGELILLADDEQQVLEVGKEVLEVLGYRVLLASDGLEAVKIFQTHKDEISLVITDIMMPNLGGVDAVERMRAIRSDIKVIFTTGYNREEERLGHITAVIEAVLYKPYEIDALSKTIRAQLQS</sequence>
<dbReference type="Pfam" id="PF00989">
    <property type="entry name" value="PAS"/>
    <property type="match status" value="1"/>
</dbReference>
<proteinExistence type="predicted"/>
<organism evidence="21 22">
    <name type="scientific">Mariprofundus erugo</name>
    <dbReference type="NCBI Taxonomy" id="2528639"/>
    <lineage>
        <taxon>Bacteria</taxon>
        <taxon>Pseudomonadati</taxon>
        <taxon>Pseudomonadota</taxon>
        <taxon>Candidatius Mariprofundia</taxon>
        <taxon>Mariprofundales</taxon>
        <taxon>Mariprofundaceae</taxon>
        <taxon>Mariprofundus</taxon>
    </lineage>
</organism>
<dbReference type="Pfam" id="PF08448">
    <property type="entry name" value="PAS_4"/>
    <property type="match status" value="1"/>
</dbReference>
<evidence type="ECO:0000256" key="14">
    <source>
        <dbReference type="PROSITE-ProRule" id="PRU00169"/>
    </source>
</evidence>
<protein>
    <recommendedName>
        <fullName evidence="3">histidine kinase</fullName>
        <ecNumber evidence="3">2.7.13.3</ecNumber>
    </recommendedName>
</protein>
<name>A0A5R9GYB6_9PROT</name>
<dbReference type="EMBL" id="VBRY01000004">
    <property type="protein sequence ID" value="TLS67964.1"/>
    <property type="molecule type" value="Genomic_DNA"/>
</dbReference>